<dbReference type="Gene3D" id="3.40.1190.10">
    <property type="entry name" value="Mur-like, catalytic domain"/>
    <property type="match status" value="1"/>
</dbReference>
<dbReference type="InterPro" id="IPR036565">
    <property type="entry name" value="Mur-like_cat_sf"/>
</dbReference>
<dbReference type="GO" id="GO:0008360">
    <property type="term" value="P:regulation of cell shape"/>
    <property type="evidence" value="ECO:0007669"/>
    <property type="project" value="UniProtKB-KW"/>
</dbReference>
<evidence type="ECO:0000256" key="10">
    <source>
        <dbReference type="HAMAP-Rule" id="MF_02019"/>
    </source>
</evidence>
<evidence type="ECO:0000256" key="9">
    <source>
        <dbReference type="ARBA" id="ARBA00023316"/>
    </source>
</evidence>
<dbReference type="NCBIfam" id="NF008041">
    <property type="entry name" value="PRK10773.1"/>
    <property type="match status" value="1"/>
</dbReference>
<evidence type="ECO:0000256" key="7">
    <source>
        <dbReference type="ARBA" id="ARBA00022984"/>
    </source>
</evidence>
<evidence type="ECO:0000256" key="6">
    <source>
        <dbReference type="ARBA" id="ARBA00022960"/>
    </source>
</evidence>
<dbReference type="Pfam" id="PF08245">
    <property type="entry name" value="Mur_ligase_M"/>
    <property type="match status" value="1"/>
</dbReference>
<evidence type="ECO:0000256" key="11">
    <source>
        <dbReference type="RuleBase" id="RU004136"/>
    </source>
</evidence>
<dbReference type="GO" id="GO:0005524">
    <property type="term" value="F:ATP binding"/>
    <property type="evidence" value="ECO:0007669"/>
    <property type="project" value="UniProtKB-UniRule"/>
</dbReference>
<dbReference type="PANTHER" id="PTHR43024">
    <property type="entry name" value="UDP-N-ACETYLMURAMOYL-TRIPEPTIDE--D-ALANYL-D-ALANINE LIGASE"/>
    <property type="match status" value="1"/>
</dbReference>
<evidence type="ECO:0000256" key="8">
    <source>
        <dbReference type="ARBA" id="ARBA00023306"/>
    </source>
</evidence>
<keyword evidence="9 10" id="KW-0961">Cell wall biogenesis/degradation</keyword>
<dbReference type="SUPFAM" id="SSF53244">
    <property type="entry name" value="MurD-like peptide ligases, peptide-binding domain"/>
    <property type="match status" value="1"/>
</dbReference>
<dbReference type="UniPathway" id="UPA00219"/>
<sequence>MITLSLKKIALITNGKLYGKDLFIDKIIIDTQKIVPGCLFVALIGKRFDAHIFIQDAIKKGCSSIITQKNIVCYVSYVLVDNTSIALGKIAAWIRKKTNAKVLAITGSCGKTSVKEMTASILKQNGNTISTIDNLNNNIGVPMTLLQLTHQNKYAVIELGANKPGEISYTSNITQPDVILINNIHYAHLQGFKSLLGVSKAKSEIFSGLKSNGTVIINLDSNHLSQWKKNIRKKNILYFSIKKKKYSDFFSSNIKINLNSTSFTMHTPCGKINISLPFLGHQNVSNALAASALSFSLKIPLKKIKTGLFNTPIISKRLESIILANPCKILIDDTYNANVSSMISAIKVLEKMPGYKILVTGDMAELGEKSILYHQMIGNTANLSKINKIFSIGKISHEITKIFNNGKHFFDKKTLNRYLKKIFLEKNKITILVKGSRDAKMEEVVEYLIEESKKNVDFV</sequence>
<keyword evidence="2 10" id="KW-0436">Ligase</keyword>
<dbReference type="GO" id="GO:0051301">
    <property type="term" value="P:cell division"/>
    <property type="evidence" value="ECO:0007669"/>
    <property type="project" value="UniProtKB-KW"/>
</dbReference>
<dbReference type="InterPro" id="IPR013221">
    <property type="entry name" value="Mur_ligase_cen"/>
</dbReference>
<dbReference type="InterPro" id="IPR005863">
    <property type="entry name" value="UDP-N-AcMur_synth"/>
</dbReference>
<evidence type="ECO:0000313" key="14">
    <source>
        <dbReference type="EMBL" id="QCI20950.1"/>
    </source>
</evidence>
<evidence type="ECO:0000256" key="2">
    <source>
        <dbReference type="ARBA" id="ARBA00022598"/>
    </source>
</evidence>
<keyword evidence="3 10" id="KW-0132">Cell division</keyword>
<accession>A0A4D6Y4L5</accession>
<dbReference type="InterPro" id="IPR036615">
    <property type="entry name" value="Mur_ligase_C_dom_sf"/>
</dbReference>
<evidence type="ECO:0000256" key="5">
    <source>
        <dbReference type="ARBA" id="ARBA00022840"/>
    </source>
</evidence>
<evidence type="ECO:0000256" key="1">
    <source>
        <dbReference type="ARBA" id="ARBA00022490"/>
    </source>
</evidence>
<dbReference type="EC" id="6.3.2.10" evidence="10 11"/>
<comment type="function">
    <text evidence="10 11">Involved in cell wall formation. Catalyzes the final step in the synthesis of UDP-N-acetylmuramoyl-pentapeptide, the precursor of murein.</text>
</comment>
<evidence type="ECO:0000259" key="12">
    <source>
        <dbReference type="Pfam" id="PF02875"/>
    </source>
</evidence>
<proteinExistence type="inferred from homology"/>
<keyword evidence="6 10" id="KW-0133">Cell shape</keyword>
<dbReference type="GO" id="GO:0071555">
    <property type="term" value="P:cell wall organization"/>
    <property type="evidence" value="ECO:0007669"/>
    <property type="project" value="UniProtKB-KW"/>
</dbReference>
<protein>
    <recommendedName>
        <fullName evidence="10 11">UDP-N-acetylmuramoyl-tripeptide--D-alanyl-D-alanine ligase</fullName>
        <ecNumber evidence="10 11">6.3.2.10</ecNumber>
    </recommendedName>
    <alternativeName>
        <fullName evidence="10">D-alanyl-D-alanine-adding enzyme</fullName>
    </alternativeName>
</protein>
<keyword evidence="4 10" id="KW-0547">Nucleotide-binding</keyword>
<dbReference type="SUPFAM" id="SSF63418">
    <property type="entry name" value="MurE/MurF N-terminal domain"/>
    <property type="match status" value="1"/>
</dbReference>
<comment type="subcellular location">
    <subcellularLocation>
        <location evidence="10 11">Cytoplasm</location>
    </subcellularLocation>
</comment>
<comment type="pathway">
    <text evidence="10 11">Cell wall biogenesis; peptidoglycan biosynthesis.</text>
</comment>
<dbReference type="Pfam" id="PF02875">
    <property type="entry name" value="Mur_ligase_C"/>
    <property type="match status" value="1"/>
</dbReference>
<evidence type="ECO:0000256" key="3">
    <source>
        <dbReference type="ARBA" id="ARBA00022618"/>
    </source>
</evidence>
<dbReference type="InterPro" id="IPR051046">
    <property type="entry name" value="MurCDEF_CellWall_CoF430Synth"/>
</dbReference>
<organism evidence="14 15">
    <name type="scientific">Buchnera aphidicola</name>
    <name type="common">Hyperomyzus lactucae</name>
    <dbReference type="NCBI Taxonomy" id="1241860"/>
    <lineage>
        <taxon>Bacteria</taxon>
        <taxon>Pseudomonadati</taxon>
        <taxon>Pseudomonadota</taxon>
        <taxon>Gammaproteobacteria</taxon>
        <taxon>Enterobacterales</taxon>
        <taxon>Erwiniaceae</taxon>
        <taxon>Buchnera</taxon>
    </lineage>
</organism>
<dbReference type="HAMAP" id="MF_02019">
    <property type="entry name" value="MurF"/>
    <property type="match status" value="1"/>
</dbReference>
<dbReference type="GO" id="GO:0008766">
    <property type="term" value="F:UDP-N-acetylmuramoylalanyl-D-glutamyl-2,6-diaminopimelate-D-alanyl-D-alanine ligase activity"/>
    <property type="evidence" value="ECO:0007669"/>
    <property type="project" value="RHEA"/>
</dbReference>
<dbReference type="OrthoDB" id="9801978at2"/>
<evidence type="ECO:0000259" key="13">
    <source>
        <dbReference type="Pfam" id="PF08245"/>
    </source>
</evidence>
<comment type="similarity">
    <text evidence="10">Belongs to the MurCDEF family. MurF subfamily.</text>
</comment>
<dbReference type="Gene3D" id="3.90.190.20">
    <property type="entry name" value="Mur ligase, C-terminal domain"/>
    <property type="match status" value="1"/>
</dbReference>
<name>A0A4D6Y4L5_9GAMM</name>
<keyword evidence="7 10" id="KW-0573">Peptidoglycan synthesis</keyword>
<evidence type="ECO:0000313" key="15">
    <source>
        <dbReference type="Proteomes" id="UP000298738"/>
    </source>
</evidence>
<dbReference type="NCBIfam" id="TIGR01143">
    <property type="entry name" value="murF"/>
    <property type="match status" value="1"/>
</dbReference>
<dbReference type="GO" id="GO:0047480">
    <property type="term" value="F:UDP-N-acetylmuramoyl-tripeptide-D-alanyl-D-alanine ligase activity"/>
    <property type="evidence" value="ECO:0007669"/>
    <property type="project" value="UniProtKB-UniRule"/>
</dbReference>
<feature type="domain" description="Mur ligase C-terminal" evidence="12">
    <location>
        <begin position="317"/>
        <end position="437"/>
    </location>
</feature>
<dbReference type="Proteomes" id="UP000298738">
    <property type="component" value="Chromosome"/>
</dbReference>
<keyword evidence="5 10" id="KW-0067">ATP-binding</keyword>
<dbReference type="InterPro" id="IPR035911">
    <property type="entry name" value="MurE/MurF_N"/>
</dbReference>
<keyword evidence="8 10" id="KW-0131">Cell cycle</keyword>
<feature type="domain" description="Mur ligase central" evidence="13">
    <location>
        <begin position="105"/>
        <end position="293"/>
    </location>
</feature>
<dbReference type="InterPro" id="IPR004101">
    <property type="entry name" value="Mur_ligase_C"/>
</dbReference>
<dbReference type="GO" id="GO:0005737">
    <property type="term" value="C:cytoplasm"/>
    <property type="evidence" value="ECO:0007669"/>
    <property type="project" value="UniProtKB-SubCell"/>
</dbReference>
<reference evidence="14 15" key="1">
    <citation type="submission" date="2018-12" db="EMBL/GenBank/DDBJ databases">
        <authorList>
            <person name="Chong R.A."/>
        </authorList>
    </citation>
    <scope>NUCLEOTIDE SEQUENCE [LARGE SCALE GENOMIC DNA]</scope>
    <source>
        <strain evidence="14 15">Hla</strain>
    </source>
</reference>
<feature type="binding site" evidence="10">
    <location>
        <begin position="107"/>
        <end position="113"/>
    </location>
    <ligand>
        <name>ATP</name>
        <dbReference type="ChEBI" id="CHEBI:30616"/>
    </ligand>
</feature>
<dbReference type="AlphaFoldDB" id="A0A4D6Y4L5"/>
<gene>
    <name evidence="10" type="primary">murF</name>
    <name evidence="14" type="ORF">D9V68_01115</name>
</gene>
<dbReference type="EMBL" id="CP034876">
    <property type="protein sequence ID" value="QCI20950.1"/>
    <property type="molecule type" value="Genomic_DNA"/>
</dbReference>
<comment type="catalytic activity">
    <reaction evidence="10 11">
        <text>D-alanyl-D-alanine + UDP-N-acetyl-alpha-D-muramoyl-L-alanyl-gamma-D-glutamyl-meso-2,6-diaminopimelate + ATP = UDP-N-acetyl-alpha-D-muramoyl-L-alanyl-gamma-D-glutamyl-meso-2,6-diaminopimeloyl-D-alanyl-D-alanine + ADP + phosphate + H(+)</text>
        <dbReference type="Rhea" id="RHEA:28374"/>
        <dbReference type="ChEBI" id="CHEBI:15378"/>
        <dbReference type="ChEBI" id="CHEBI:30616"/>
        <dbReference type="ChEBI" id="CHEBI:43474"/>
        <dbReference type="ChEBI" id="CHEBI:57822"/>
        <dbReference type="ChEBI" id="CHEBI:61386"/>
        <dbReference type="ChEBI" id="CHEBI:83905"/>
        <dbReference type="ChEBI" id="CHEBI:456216"/>
        <dbReference type="EC" id="6.3.2.10"/>
    </reaction>
</comment>
<reference evidence="14 15" key="2">
    <citation type="submission" date="2019-05" db="EMBL/GenBank/DDBJ databases">
        <title>Genome evolution of the obligate endosymbiont Buchnera aphidicola.</title>
        <authorList>
            <person name="Moran N.A."/>
        </authorList>
    </citation>
    <scope>NUCLEOTIDE SEQUENCE [LARGE SCALE GENOMIC DNA]</scope>
    <source>
        <strain evidence="14 15">Hla</strain>
    </source>
</reference>
<dbReference type="RefSeq" id="WP_158357522.1">
    <property type="nucleotide sequence ID" value="NZ_CP034876.1"/>
</dbReference>
<keyword evidence="1 10" id="KW-0963">Cytoplasm</keyword>
<dbReference type="PANTHER" id="PTHR43024:SF1">
    <property type="entry name" value="UDP-N-ACETYLMURAMOYL-TRIPEPTIDE--D-ALANYL-D-ALANINE LIGASE"/>
    <property type="match status" value="1"/>
</dbReference>
<dbReference type="Gene3D" id="3.40.1390.10">
    <property type="entry name" value="MurE/MurF, N-terminal domain"/>
    <property type="match status" value="1"/>
</dbReference>
<evidence type="ECO:0000256" key="4">
    <source>
        <dbReference type="ARBA" id="ARBA00022741"/>
    </source>
</evidence>
<dbReference type="SUPFAM" id="SSF53623">
    <property type="entry name" value="MurD-like peptide ligases, catalytic domain"/>
    <property type="match status" value="1"/>
</dbReference>
<dbReference type="GO" id="GO:0009252">
    <property type="term" value="P:peptidoglycan biosynthetic process"/>
    <property type="evidence" value="ECO:0007669"/>
    <property type="project" value="UniProtKB-UniRule"/>
</dbReference>